<reference evidence="3 4" key="1">
    <citation type="submission" date="2018-10" db="EMBL/GenBank/DDBJ databases">
        <title>Sequencing the genomes of 1000 actinobacteria strains.</title>
        <authorList>
            <person name="Klenk H.-P."/>
        </authorList>
    </citation>
    <scope>NUCLEOTIDE SEQUENCE [LARGE SCALE GENOMIC DNA]</scope>
    <source>
        <strain evidence="3 4">DSM 45175</strain>
    </source>
</reference>
<evidence type="ECO:0000313" key="3">
    <source>
        <dbReference type="EMBL" id="RKR86915.1"/>
    </source>
</evidence>
<organism evidence="3 4">
    <name type="scientific">Micromonospora pisi</name>
    <dbReference type="NCBI Taxonomy" id="589240"/>
    <lineage>
        <taxon>Bacteria</taxon>
        <taxon>Bacillati</taxon>
        <taxon>Actinomycetota</taxon>
        <taxon>Actinomycetes</taxon>
        <taxon>Micromonosporales</taxon>
        <taxon>Micromonosporaceae</taxon>
        <taxon>Micromonospora</taxon>
    </lineage>
</organism>
<proteinExistence type="predicted"/>
<feature type="transmembrane region" description="Helical" evidence="2">
    <location>
        <begin position="61"/>
        <end position="80"/>
    </location>
</feature>
<evidence type="ECO:0000256" key="2">
    <source>
        <dbReference type="SAM" id="Phobius"/>
    </source>
</evidence>
<feature type="transmembrane region" description="Helical" evidence="2">
    <location>
        <begin position="155"/>
        <end position="178"/>
    </location>
</feature>
<dbReference type="RefSeq" id="WP_211349099.1">
    <property type="nucleotide sequence ID" value="NZ_RBKT01000001.1"/>
</dbReference>
<evidence type="ECO:0000313" key="4">
    <source>
        <dbReference type="Proteomes" id="UP000277671"/>
    </source>
</evidence>
<feature type="region of interest" description="Disordered" evidence="1">
    <location>
        <begin position="1"/>
        <end position="26"/>
    </location>
</feature>
<sequence>MSHAMKPKRPVKASSAVPRPSAQPSRPAGGFHLLPFFEEGSEPEPATDTSWAWTLRRFARGAVWILPGSALLYGLVTLIGDGPAPASADGRSFPLVLWAIATWLGVLALMALTGLLVTARSRGTATAGLLAALAGAMLMLPFAGLPEGTTVYGGAGRAIALTGASLYTLGWLLAGWAVLHSGVFSYSDGWLLMFAAPLIGIAGMFAGLLQTLGAFLVLAAGLGVAWRAGRLVPAVGRARLVRAMAGEAEVVAASVTPGNQLAGP</sequence>
<dbReference type="Proteomes" id="UP000277671">
    <property type="component" value="Unassembled WGS sequence"/>
</dbReference>
<keyword evidence="2" id="KW-0472">Membrane</keyword>
<feature type="transmembrane region" description="Helical" evidence="2">
    <location>
        <begin position="190"/>
        <end position="208"/>
    </location>
</feature>
<keyword evidence="4" id="KW-1185">Reference proteome</keyword>
<keyword evidence="2" id="KW-0812">Transmembrane</keyword>
<feature type="transmembrane region" description="Helical" evidence="2">
    <location>
        <begin position="124"/>
        <end position="143"/>
    </location>
</feature>
<feature type="compositionally biased region" description="Basic residues" evidence="1">
    <location>
        <begin position="1"/>
        <end position="11"/>
    </location>
</feature>
<evidence type="ECO:0000256" key="1">
    <source>
        <dbReference type="SAM" id="MobiDB-lite"/>
    </source>
</evidence>
<accession>A0A495JDC3</accession>
<protein>
    <submittedName>
        <fullName evidence="3">Uncharacterized protein</fullName>
    </submittedName>
</protein>
<dbReference type="AlphaFoldDB" id="A0A495JDC3"/>
<name>A0A495JDC3_9ACTN</name>
<keyword evidence="2" id="KW-1133">Transmembrane helix</keyword>
<feature type="transmembrane region" description="Helical" evidence="2">
    <location>
        <begin position="95"/>
        <end position="117"/>
    </location>
</feature>
<gene>
    <name evidence="3" type="ORF">BDK92_1187</name>
</gene>
<comment type="caution">
    <text evidence="3">The sequence shown here is derived from an EMBL/GenBank/DDBJ whole genome shotgun (WGS) entry which is preliminary data.</text>
</comment>
<dbReference type="EMBL" id="RBKT01000001">
    <property type="protein sequence ID" value="RKR86915.1"/>
    <property type="molecule type" value="Genomic_DNA"/>
</dbReference>